<dbReference type="AlphaFoldDB" id="R1G161"/>
<sequence length="188" mass="20830">MASVVSAIVAAVVALLVAALGHWQWRRQRAATAAEQYRLERAEALKELWSVLNEHATAARIAELGPEEFYGHLQALNFFLIRRAPFLTEPEKDLALLYLEGICAFRIRVERSRNKAARAAMITTARLGRVGELMGALEAGQLVQDLEDRFAAHIGDAMRGKSKDIDVTELRSRLREAKFVLGPPADPG</sequence>
<dbReference type="EMBL" id="AOUO01000431">
    <property type="protein sequence ID" value="EOD65247.1"/>
    <property type="molecule type" value="Genomic_DNA"/>
</dbReference>
<dbReference type="OrthoDB" id="4229871at2"/>
<protein>
    <submittedName>
        <fullName evidence="1">Uncharacterized protein</fullName>
    </submittedName>
</protein>
<keyword evidence="2" id="KW-1185">Reference proteome</keyword>
<accession>R1G161</accession>
<gene>
    <name evidence="1" type="ORF">H480_27576</name>
</gene>
<organism evidence="1 2">
    <name type="scientific">Amycolatopsis vancoresmycina DSM 44592</name>
    <dbReference type="NCBI Taxonomy" id="1292037"/>
    <lineage>
        <taxon>Bacteria</taxon>
        <taxon>Bacillati</taxon>
        <taxon>Actinomycetota</taxon>
        <taxon>Actinomycetes</taxon>
        <taxon>Pseudonocardiales</taxon>
        <taxon>Pseudonocardiaceae</taxon>
        <taxon>Amycolatopsis</taxon>
    </lineage>
</organism>
<proteinExistence type="predicted"/>
<dbReference type="PATRIC" id="fig|1292037.4.peg.5199"/>
<dbReference type="RefSeq" id="WP_003101695.1">
    <property type="nucleotide sequence ID" value="NZ_AOUO01000431.1"/>
</dbReference>
<name>R1G161_9PSEU</name>
<dbReference type="Proteomes" id="UP000014139">
    <property type="component" value="Unassembled WGS sequence"/>
</dbReference>
<comment type="caution">
    <text evidence="1">The sequence shown here is derived from an EMBL/GenBank/DDBJ whole genome shotgun (WGS) entry which is preliminary data.</text>
</comment>
<reference evidence="1 2" key="1">
    <citation type="submission" date="2013-02" db="EMBL/GenBank/DDBJ databases">
        <title>Draft genome sequence of Amycolatopsis vancoresmycina strain DSM 44592T.</title>
        <authorList>
            <person name="Kumar S."/>
            <person name="Kaur N."/>
            <person name="Kaur C."/>
            <person name="Raghava G.P.S."/>
            <person name="Mayilraj S."/>
        </authorList>
    </citation>
    <scope>NUCLEOTIDE SEQUENCE [LARGE SCALE GENOMIC DNA]</scope>
    <source>
        <strain evidence="1 2">DSM 44592</strain>
    </source>
</reference>
<evidence type="ECO:0000313" key="2">
    <source>
        <dbReference type="Proteomes" id="UP000014139"/>
    </source>
</evidence>
<evidence type="ECO:0000313" key="1">
    <source>
        <dbReference type="EMBL" id="EOD65247.1"/>
    </source>
</evidence>